<feature type="transmembrane region" description="Helical" evidence="2">
    <location>
        <begin position="124"/>
        <end position="149"/>
    </location>
</feature>
<dbReference type="Proteomes" id="UP000823775">
    <property type="component" value="Unassembled WGS sequence"/>
</dbReference>
<name>A0ABS8V5U8_DATST</name>
<accession>A0ABS8V5U8</accession>
<evidence type="ECO:0000256" key="2">
    <source>
        <dbReference type="SAM" id="Phobius"/>
    </source>
</evidence>
<proteinExistence type="predicted"/>
<comment type="caution">
    <text evidence="3">The sequence shown here is derived from an EMBL/GenBank/DDBJ whole genome shotgun (WGS) entry which is preliminary data.</text>
</comment>
<reference evidence="3 4" key="1">
    <citation type="journal article" date="2021" name="BMC Genomics">
        <title>Datura genome reveals duplications of psychoactive alkaloid biosynthetic genes and high mutation rate following tissue culture.</title>
        <authorList>
            <person name="Rajewski A."/>
            <person name="Carter-House D."/>
            <person name="Stajich J."/>
            <person name="Litt A."/>
        </authorList>
    </citation>
    <scope>NUCLEOTIDE SEQUENCE [LARGE SCALE GENOMIC DNA]</scope>
    <source>
        <strain evidence="3">AR-01</strain>
    </source>
</reference>
<keyword evidence="2" id="KW-0812">Transmembrane</keyword>
<organism evidence="3 4">
    <name type="scientific">Datura stramonium</name>
    <name type="common">Jimsonweed</name>
    <name type="synonym">Common thornapple</name>
    <dbReference type="NCBI Taxonomy" id="4076"/>
    <lineage>
        <taxon>Eukaryota</taxon>
        <taxon>Viridiplantae</taxon>
        <taxon>Streptophyta</taxon>
        <taxon>Embryophyta</taxon>
        <taxon>Tracheophyta</taxon>
        <taxon>Spermatophyta</taxon>
        <taxon>Magnoliopsida</taxon>
        <taxon>eudicotyledons</taxon>
        <taxon>Gunneridae</taxon>
        <taxon>Pentapetalae</taxon>
        <taxon>asterids</taxon>
        <taxon>lamiids</taxon>
        <taxon>Solanales</taxon>
        <taxon>Solanaceae</taxon>
        <taxon>Solanoideae</taxon>
        <taxon>Datureae</taxon>
        <taxon>Datura</taxon>
    </lineage>
</organism>
<keyword evidence="2" id="KW-1133">Transmembrane helix</keyword>
<keyword evidence="4" id="KW-1185">Reference proteome</keyword>
<dbReference type="EMBL" id="JACEIK010003640">
    <property type="protein sequence ID" value="MCD9642536.1"/>
    <property type="molecule type" value="Genomic_DNA"/>
</dbReference>
<feature type="compositionally biased region" description="Basic and acidic residues" evidence="1">
    <location>
        <begin position="8"/>
        <end position="70"/>
    </location>
</feature>
<feature type="region of interest" description="Disordered" evidence="1">
    <location>
        <begin position="1"/>
        <end position="85"/>
    </location>
</feature>
<evidence type="ECO:0000313" key="4">
    <source>
        <dbReference type="Proteomes" id="UP000823775"/>
    </source>
</evidence>
<sequence length="157" mass="18061">MSKGYHASNERKRKPDYDKGFNDDRTVADAGERILEMTEKTRRSMEESMAKTAKKIKEAKKQEETSEVRKTKQKMQNAWRKAKERTQKIKQSIVGKWDNIADHKKSIEDYIEDHTGKKDRKKKIVSTCVVFQNVSYCIISACGAVWGVVLNVTFGIG</sequence>
<protein>
    <submittedName>
        <fullName evidence="3">Uncharacterized protein</fullName>
    </submittedName>
</protein>
<evidence type="ECO:0000256" key="1">
    <source>
        <dbReference type="SAM" id="MobiDB-lite"/>
    </source>
</evidence>
<evidence type="ECO:0000313" key="3">
    <source>
        <dbReference type="EMBL" id="MCD9642536.1"/>
    </source>
</evidence>
<gene>
    <name evidence="3" type="ORF">HAX54_029391</name>
</gene>
<keyword evidence="2" id="KW-0472">Membrane</keyword>